<evidence type="ECO:0000313" key="4">
    <source>
        <dbReference type="Proteomes" id="UP000515733"/>
    </source>
</evidence>
<dbReference type="KEGG" id="doe:DENOEST_0247"/>
<evidence type="ECO:0000259" key="2">
    <source>
        <dbReference type="SMART" id="SM00822"/>
    </source>
</evidence>
<proteinExistence type="inferred from homology"/>
<dbReference type="Pfam" id="PF13561">
    <property type="entry name" value="adh_short_C2"/>
    <property type="match status" value="1"/>
</dbReference>
<dbReference type="SMART" id="SM00822">
    <property type="entry name" value="PKS_KR"/>
    <property type="match status" value="1"/>
</dbReference>
<keyword evidence="4" id="KW-1185">Reference proteome</keyword>
<dbReference type="AlphaFoldDB" id="A0A6S6XX52"/>
<dbReference type="Gene3D" id="3.40.50.720">
    <property type="entry name" value="NAD(P)-binding Rossmann-like Domain"/>
    <property type="match status" value="1"/>
</dbReference>
<dbReference type="InterPro" id="IPR002347">
    <property type="entry name" value="SDR_fam"/>
</dbReference>
<dbReference type="OrthoDB" id="9806974at2"/>
<dbReference type="InterPro" id="IPR036291">
    <property type="entry name" value="NAD(P)-bd_dom_sf"/>
</dbReference>
<dbReference type="PROSITE" id="PS00061">
    <property type="entry name" value="ADH_SHORT"/>
    <property type="match status" value="1"/>
</dbReference>
<feature type="domain" description="Ketoreductase" evidence="2">
    <location>
        <begin position="7"/>
        <end position="176"/>
    </location>
</feature>
<evidence type="ECO:0000256" key="1">
    <source>
        <dbReference type="ARBA" id="ARBA00006484"/>
    </source>
</evidence>
<dbReference type="RefSeq" id="WP_145770102.1">
    <property type="nucleotide sequence ID" value="NZ_LR778301.1"/>
</dbReference>
<sequence>MGKLDGKVALITGAGGGIGQGMALAMAKEGADIAVVELNAEAAAKTVELVQTLGRKAVAIPCNVGIRAEVNAAVETAVRELGALDILVNNAHASRPGIPLEKVSEDDMALSMNSGFYATWYMMQAAFPYLSKKGGKVINFGSGAGVVGQSGQTAYAAAKEAIRGMSRVAATEWGRYKINVNVICPAAESPGVRKWKEEMPKHYEAVLKTIPLGRYGDCERDIGRAAVFLASEDSDYITGQTLMVDGGACFVR</sequence>
<comment type="similarity">
    <text evidence="1">Belongs to the short-chain dehydrogenases/reductases (SDR) family.</text>
</comment>
<dbReference type="Proteomes" id="UP000515733">
    <property type="component" value="Chromosome"/>
</dbReference>
<dbReference type="GO" id="GO:0016616">
    <property type="term" value="F:oxidoreductase activity, acting on the CH-OH group of donors, NAD or NADP as acceptor"/>
    <property type="evidence" value="ECO:0007669"/>
    <property type="project" value="UniProtKB-ARBA"/>
</dbReference>
<protein>
    <submittedName>
        <fullName evidence="3">Oxidoreductase</fullName>
    </submittedName>
</protein>
<name>A0A6S6XX52_9PROT</name>
<dbReference type="EMBL" id="LR778301">
    <property type="protein sequence ID" value="CAB1367419.1"/>
    <property type="molecule type" value="Genomic_DNA"/>
</dbReference>
<gene>
    <name evidence="3" type="ORF">DENOEST_0247</name>
</gene>
<dbReference type="PANTHER" id="PTHR42760">
    <property type="entry name" value="SHORT-CHAIN DEHYDROGENASES/REDUCTASES FAMILY MEMBER"/>
    <property type="match status" value="1"/>
</dbReference>
<dbReference type="InterPro" id="IPR057326">
    <property type="entry name" value="KR_dom"/>
</dbReference>
<dbReference type="InterPro" id="IPR020904">
    <property type="entry name" value="Sc_DH/Rdtase_CS"/>
</dbReference>
<dbReference type="SUPFAM" id="SSF51735">
    <property type="entry name" value="NAD(P)-binding Rossmann-fold domains"/>
    <property type="match status" value="1"/>
</dbReference>
<organism evidence="3 4">
    <name type="scientific">Denitratisoma oestradiolicum</name>
    <dbReference type="NCBI Taxonomy" id="311182"/>
    <lineage>
        <taxon>Bacteria</taxon>
        <taxon>Pseudomonadati</taxon>
        <taxon>Pseudomonadota</taxon>
        <taxon>Betaproteobacteria</taxon>
        <taxon>Nitrosomonadales</taxon>
        <taxon>Sterolibacteriaceae</taxon>
        <taxon>Denitratisoma</taxon>
    </lineage>
</organism>
<evidence type="ECO:0000313" key="3">
    <source>
        <dbReference type="EMBL" id="CAB1367419.1"/>
    </source>
</evidence>
<dbReference type="FunFam" id="3.40.50.720:FF:000084">
    <property type="entry name" value="Short-chain dehydrogenase reductase"/>
    <property type="match status" value="1"/>
</dbReference>
<dbReference type="PRINTS" id="PR00080">
    <property type="entry name" value="SDRFAMILY"/>
</dbReference>
<dbReference type="PRINTS" id="PR00081">
    <property type="entry name" value="GDHRDH"/>
</dbReference>
<reference evidence="3 4" key="1">
    <citation type="submission" date="2020-03" db="EMBL/GenBank/DDBJ databases">
        <authorList>
            <consortium name="Genoscope - CEA"/>
            <person name="William W."/>
        </authorList>
    </citation>
    <scope>NUCLEOTIDE SEQUENCE [LARGE SCALE GENOMIC DNA]</scope>
    <source>
        <strain evidence="4">DSM 16959</strain>
    </source>
</reference>
<accession>A0A6S6XX52</accession>